<dbReference type="InterPro" id="IPR001214">
    <property type="entry name" value="SET_dom"/>
</dbReference>
<dbReference type="CDD" id="cd20071">
    <property type="entry name" value="SET_SMYD"/>
    <property type="match status" value="1"/>
</dbReference>
<feature type="region of interest" description="Disordered" evidence="1">
    <location>
        <begin position="22"/>
        <end position="45"/>
    </location>
</feature>
<feature type="compositionally biased region" description="Polar residues" evidence="1">
    <location>
        <begin position="372"/>
        <end position="385"/>
    </location>
</feature>
<evidence type="ECO:0000259" key="3">
    <source>
        <dbReference type="Pfam" id="PF00856"/>
    </source>
</evidence>
<organism evidence="4 5">
    <name type="scientific">Neurospora tetrasperma (strain FGSC 2508 / ATCC MYA-4615 / P0657)</name>
    <dbReference type="NCBI Taxonomy" id="510951"/>
    <lineage>
        <taxon>Eukaryota</taxon>
        <taxon>Fungi</taxon>
        <taxon>Dikarya</taxon>
        <taxon>Ascomycota</taxon>
        <taxon>Pezizomycotina</taxon>
        <taxon>Sordariomycetes</taxon>
        <taxon>Sordariomycetidae</taxon>
        <taxon>Sordariales</taxon>
        <taxon>Sordariaceae</taxon>
        <taxon>Neurospora</taxon>
    </lineage>
</organism>
<dbReference type="KEGG" id="nte:NEUTE1DRAFT101288"/>
<evidence type="ECO:0000256" key="1">
    <source>
        <dbReference type="SAM" id="MobiDB-lite"/>
    </source>
</evidence>
<dbReference type="AlphaFoldDB" id="F8MLP5"/>
<feature type="compositionally biased region" description="Basic and acidic residues" evidence="1">
    <location>
        <begin position="131"/>
        <end position="154"/>
    </location>
</feature>
<feature type="signal peptide" evidence="2">
    <location>
        <begin position="1"/>
        <end position="19"/>
    </location>
</feature>
<feature type="region of interest" description="Disordered" evidence="1">
    <location>
        <begin position="128"/>
        <end position="156"/>
    </location>
</feature>
<reference evidence="5" key="1">
    <citation type="journal article" date="2011" name="Genetics">
        <title>Massive changes in genome architecture accompany the transition to self-fertility in the filamentous fungus Neurospora tetrasperma.</title>
        <authorList>
            <person name="Ellison C.E."/>
            <person name="Stajich J.E."/>
            <person name="Jacobson D.J."/>
            <person name="Natvig D.O."/>
            <person name="Lapidus A."/>
            <person name="Foster B."/>
            <person name="Aerts A."/>
            <person name="Riley R."/>
            <person name="Lindquist E.A."/>
            <person name="Grigoriev I.V."/>
            <person name="Taylor J.W."/>
        </authorList>
    </citation>
    <scope>NUCLEOTIDE SEQUENCE [LARGE SCALE GENOMIC DNA]</scope>
    <source>
        <strain evidence="5">FGSC 2508 / P0657</strain>
    </source>
</reference>
<evidence type="ECO:0000256" key="2">
    <source>
        <dbReference type="SAM" id="SignalP"/>
    </source>
</evidence>
<accession>F8MLP5</accession>
<evidence type="ECO:0000313" key="4">
    <source>
        <dbReference type="EMBL" id="EGO58464.1"/>
    </source>
</evidence>
<sequence>MAWLTRALLLGLFAQLAISKTSNKDEPQPAPVPNAKDGKNLTNEQMDKSQVVYTSNTTFSDSNSIPPTNGWWSSNICSQQTYCIYTNLGLGHGRGIVLLTKYADFQNIARLDQHLDEAEDRIEAFTTRTTTPERAEATGAKGKEDRQREEEKPFSESFILSKGPGLTATIPLRRGKPLMSAAPALLVHKDFFADIWRKSERNKLLEKAVSFLPPATREAFDKQRTTLLSPDQKERTIEQILLASPFEIDLGSNSYTPLGQESLQANHSKHYINYPSMSLFTHSCRPNIAFHIDRTLALRTTVARKVAPGEELSIAYIDPLLPRKERQEWVGKYRPSSSSSPSPSPSPYCPCPSCTGHSPSLSKPHGNPHPSSPMSPSQELSTSSARLASLHRIRSLLRNHDSPAVPPETIEYFLKLHLEEGLESKMAEAYELAATNYNYLGQEDDKKAKKYAELAVQAARIEHGKDANEVVAMRIMAGDVRGHWSWGYKVRGVECAKSPRGQAFD</sequence>
<protein>
    <recommendedName>
        <fullName evidence="3">SET domain-containing protein</fullName>
    </recommendedName>
</protein>
<dbReference type="EMBL" id="GL891304">
    <property type="protein sequence ID" value="EGO58464.1"/>
    <property type="molecule type" value="Genomic_DNA"/>
</dbReference>
<dbReference type="SUPFAM" id="SSF82199">
    <property type="entry name" value="SET domain"/>
    <property type="match status" value="1"/>
</dbReference>
<dbReference type="Pfam" id="PF00856">
    <property type="entry name" value="SET"/>
    <property type="match status" value="1"/>
</dbReference>
<evidence type="ECO:0000313" key="5">
    <source>
        <dbReference type="Proteomes" id="UP000008065"/>
    </source>
</evidence>
<dbReference type="PANTHER" id="PTHR47332:SF6">
    <property type="entry name" value="SET DOMAIN-CONTAINING PROTEIN"/>
    <property type="match status" value="1"/>
</dbReference>
<dbReference type="RefSeq" id="XP_009851488.1">
    <property type="nucleotide sequence ID" value="XM_009853186.1"/>
</dbReference>
<feature type="domain" description="SET" evidence="3">
    <location>
        <begin position="165"/>
        <end position="316"/>
    </location>
</feature>
<dbReference type="GeneID" id="20821758"/>
<keyword evidence="2" id="KW-0732">Signal</keyword>
<feature type="region of interest" description="Disordered" evidence="1">
    <location>
        <begin position="331"/>
        <end position="385"/>
    </location>
</feature>
<feature type="chain" id="PRO_5003375017" description="SET domain-containing protein" evidence="2">
    <location>
        <begin position="20"/>
        <end position="505"/>
    </location>
</feature>
<gene>
    <name evidence="4" type="ORF">NEUTE1DRAFT_101288</name>
</gene>
<name>F8MLP5_NEUT8</name>
<dbReference type="OrthoDB" id="1028014at2759"/>
<keyword evidence="5" id="KW-1185">Reference proteome</keyword>
<proteinExistence type="predicted"/>
<dbReference type="HOGENOM" id="CLU_028281_6_1_1"/>
<dbReference type="PANTHER" id="PTHR47332">
    <property type="entry name" value="SET DOMAIN-CONTAINING PROTEIN 5"/>
    <property type="match status" value="1"/>
</dbReference>
<dbReference type="Gene3D" id="2.170.270.10">
    <property type="entry name" value="SET domain"/>
    <property type="match status" value="1"/>
</dbReference>
<dbReference type="InterPro" id="IPR046341">
    <property type="entry name" value="SET_dom_sf"/>
</dbReference>
<dbReference type="InterPro" id="IPR053185">
    <property type="entry name" value="SET_domain_protein"/>
</dbReference>
<dbReference type="VEuPathDB" id="FungiDB:NEUTE1DRAFT_101288"/>
<dbReference type="Proteomes" id="UP000008065">
    <property type="component" value="Unassembled WGS sequence"/>
</dbReference>